<name>A1ZF55_MICM2</name>
<evidence type="ECO:0000313" key="2">
    <source>
        <dbReference type="Proteomes" id="UP000004095"/>
    </source>
</evidence>
<dbReference type="Proteomes" id="UP000004095">
    <property type="component" value="Unassembled WGS sequence"/>
</dbReference>
<dbReference type="EMBL" id="AAWS01000004">
    <property type="protein sequence ID" value="EAY31157.1"/>
    <property type="molecule type" value="Genomic_DNA"/>
</dbReference>
<accession>A1ZF55</accession>
<protein>
    <submittedName>
        <fullName evidence="1">Uncharacterized protein</fullName>
    </submittedName>
</protein>
<organism evidence="1 2">
    <name type="scientific">Microscilla marina ATCC 23134</name>
    <dbReference type="NCBI Taxonomy" id="313606"/>
    <lineage>
        <taxon>Bacteria</taxon>
        <taxon>Pseudomonadati</taxon>
        <taxon>Bacteroidota</taxon>
        <taxon>Cytophagia</taxon>
        <taxon>Cytophagales</taxon>
        <taxon>Microscillaceae</taxon>
        <taxon>Microscilla</taxon>
    </lineage>
</organism>
<comment type="caution">
    <text evidence="1">The sequence shown here is derived from an EMBL/GenBank/DDBJ whole genome shotgun (WGS) entry which is preliminary data.</text>
</comment>
<keyword evidence="2" id="KW-1185">Reference proteome</keyword>
<dbReference type="AlphaFoldDB" id="A1ZF55"/>
<evidence type="ECO:0000313" key="1">
    <source>
        <dbReference type="EMBL" id="EAY31157.1"/>
    </source>
</evidence>
<sequence>MALVRLKYNKFIGQRLLTKYRNHYEITYKNYCFVTLPFLIKQKNENLFH</sequence>
<proteinExistence type="predicted"/>
<reference evidence="1 2" key="1">
    <citation type="submission" date="2007-01" db="EMBL/GenBank/DDBJ databases">
        <authorList>
            <person name="Haygood M."/>
            <person name="Podell S."/>
            <person name="Anderson C."/>
            <person name="Hopkinson B."/>
            <person name="Roe K."/>
            <person name="Barbeau K."/>
            <person name="Gaasterland T."/>
            <person name="Ferriera S."/>
            <person name="Johnson J."/>
            <person name="Kravitz S."/>
            <person name="Beeson K."/>
            <person name="Sutton G."/>
            <person name="Rogers Y.-H."/>
            <person name="Friedman R."/>
            <person name="Frazier M."/>
            <person name="Venter J.C."/>
        </authorList>
    </citation>
    <scope>NUCLEOTIDE SEQUENCE [LARGE SCALE GENOMIC DNA]</scope>
    <source>
        <strain evidence="1 2">ATCC 23134</strain>
    </source>
</reference>
<gene>
    <name evidence="1" type="ORF">M23134_07567</name>
</gene>